<keyword evidence="1" id="KW-0472">Membrane</keyword>
<organism evidence="2 3">
    <name type="scientific">Bacteroides oleiciplenus</name>
    <dbReference type="NCBI Taxonomy" id="626931"/>
    <lineage>
        <taxon>Bacteria</taxon>
        <taxon>Pseudomonadati</taxon>
        <taxon>Bacteroidota</taxon>
        <taxon>Bacteroidia</taxon>
        <taxon>Bacteroidales</taxon>
        <taxon>Bacteroidaceae</taxon>
        <taxon>Bacteroides</taxon>
    </lineage>
</organism>
<dbReference type="AlphaFoldDB" id="A0A3E5BS09"/>
<gene>
    <name evidence="2" type="ORF">DXB65_01985</name>
</gene>
<reference evidence="2 3" key="1">
    <citation type="submission" date="2018-08" db="EMBL/GenBank/DDBJ databases">
        <title>A genome reference for cultivated species of the human gut microbiota.</title>
        <authorList>
            <person name="Zou Y."/>
            <person name="Xue W."/>
            <person name="Luo G."/>
        </authorList>
    </citation>
    <scope>NUCLEOTIDE SEQUENCE [LARGE SCALE GENOMIC DNA]</scope>
    <source>
        <strain evidence="2 3">OM05-15BH</strain>
    </source>
</reference>
<dbReference type="EMBL" id="QSUL01000001">
    <property type="protein sequence ID" value="RGN40420.1"/>
    <property type="molecule type" value="Genomic_DNA"/>
</dbReference>
<name>A0A3E5BS09_9BACE</name>
<evidence type="ECO:0000313" key="2">
    <source>
        <dbReference type="EMBL" id="RGN40420.1"/>
    </source>
</evidence>
<dbReference type="Proteomes" id="UP000260983">
    <property type="component" value="Unassembled WGS sequence"/>
</dbReference>
<protein>
    <submittedName>
        <fullName evidence="2">Uncharacterized protein</fullName>
    </submittedName>
</protein>
<comment type="caution">
    <text evidence="2">The sequence shown here is derived from an EMBL/GenBank/DDBJ whole genome shotgun (WGS) entry which is preliminary data.</text>
</comment>
<accession>A0A3E5BS09</accession>
<keyword evidence="1" id="KW-0812">Transmembrane</keyword>
<proteinExistence type="predicted"/>
<sequence length="57" mass="6296">MRRPLSKSQSVCIVLLWAALCYIVLTTAERIDGPVVVTLIISAALVFIPVIKSLKRE</sequence>
<keyword evidence="1" id="KW-1133">Transmembrane helix</keyword>
<feature type="transmembrane region" description="Helical" evidence="1">
    <location>
        <begin position="36"/>
        <end position="54"/>
    </location>
</feature>
<evidence type="ECO:0000313" key="3">
    <source>
        <dbReference type="Proteomes" id="UP000260983"/>
    </source>
</evidence>
<evidence type="ECO:0000256" key="1">
    <source>
        <dbReference type="SAM" id="Phobius"/>
    </source>
</evidence>